<dbReference type="Proteomes" id="UP000281553">
    <property type="component" value="Unassembled WGS sequence"/>
</dbReference>
<evidence type="ECO:0000313" key="3">
    <source>
        <dbReference type="Proteomes" id="UP000281553"/>
    </source>
</evidence>
<reference evidence="2 3" key="1">
    <citation type="submission" date="2018-11" db="EMBL/GenBank/DDBJ databases">
        <authorList>
            <consortium name="Pathogen Informatics"/>
        </authorList>
    </citation>
    <scope>NUCLEOTIDE SEQUENCE [LARGE SCALE GENOMIC DNA]</scope>
</reference>
<organism evidence="2 3">
    <name type="scientific">Dibothriocephalus latus</name>
    <name type="common">Fish tapeworm</name>
    <name type="synonym">Diphyllobothrium latum</name>
    <dbReference type="NCBI Taxonomy" id="60516"/>
    <lineage>
        <taxon>Eukaryota</taxon>
        <taxon>Metazoa</taxon>
        <taxon>Spiralia</taxon>
        <taxon>Lophotrochozoa</taxon>
        <taxon>Platyhelminthes</taxon>
        <taxon>Cestoda</taxon>
        <taxon>Eucestoda</taxon>
        <taxon>Diphyllobothriidea</taxon>
        <taxon>Diphyllobothriidae</taxon>
        <taxon>Dibothriocephalus</taxon>
    </lineage>
</organism>
<name>A0A3P6TYK2_DIBLA</name>
<gene>
    <name evidence="2" type="ORF">DILT_LOCUS4105</name>
</gene>
<dbReference type="EMBL" id="UYRU01044848">
    <property type="protein sequence ID" value="VDK87913.1"/>
    <property type="molecule type" value="Genomic_DNA"/>
</dbReference>
<evidence type="ECO:0000313" key="2">
    <source>
        <dbReference type="EMBL" id="VDK87913.1"/>
    </source>
</evidence>
<protein>
    <submittedName>
        <fullName evidence="2">Uncharacterized protein</fullName>
    </submittedName>
</protein>
<accession>A0A3P6TYK2</accession>
<sequence length="106" mass="11748">MSRHHRTRLTVVIVRGSRATGNYNAAEHACLTMRVPDSTNKMPPDNRRDSGDGNPRVSVHVVGLPIGAQLFNSLWKENRDSDELVTVAHYNGENSLGDVTESNGHW</sequence>
<proteinExistence type="predicted"/>
<dbReference type="AlphaFoldDB" id="A0A3P6TYK2"/>
<feature type="region of interest" description="Disordered" evidence="1">
    <location>
        <begin position="34"/>
        <end position="57"/>
    </location>
</feature>
<evidence type="ECO:0000256" key="1">
    <source>
        <dbReference type="SAM" id="MobiDB-lite"/>
    </source>
</evidence>
<keyword evidence="3" id="KW-1185">Reference proteome</keyword>